<dbReference type="InterPro" id="IPR037455">
    <property type="entry name" value="LucA/IucC-like"/>
</dbReference>
<dbReference type="InterPro" id="IPR007310">
    <property type="entry name" value="Aerobactin_biosyn_IucA/IucC_N"/>
</dbReference>
<dbReference type="Proteomes" id="UP000032503">
    <property type="component" value="Unassembled WGS sequence"/>
</dbReference>
<proteinExistence type="inferred from homology"/>
<keyword evidence="8" id="KW-1185">Reference proteome</keyword>
<evidence type="ECO:0000313" key="7">
    <source>
        <dbReference type="EMBL" id="KJC64425.1"/>
    </source>
</evidence>
<evidence type="ECO:0000256" key="4">
    <source>
        <dbReference type="ARBA" id="ARBA00020586"/>
    </source>
</evidence>
<dbReference type="PANTHER" id="PTHR34384">
    <property type="entry name" value="L-2,3-DIAMINOPROPANOATE--CITRATE LIGASE"/>
    <property type="match status" value="1"/>
</dbReference>
<comment type="caution">
    <text evidence="7">The sequence shown here is derived from an EMBL/GenBank/DDBJ whole genome shotgun (WGS) entry which is preliminary data.</text>
</comment>
<evidence type="ECO:0000256" key="1">
    <source>
        <dbReference type="ARBA" id="ARBA00003818"/>
    </source>
</evidence>
<feature type="domain" description="Acyltransferase MbtK/IucB-like conserved" evidence="6">
    <location>
        <begin position="12"/>
        <end position="59"/>
    </location>
</feature>
<comment type="pathway">
    <text evidence="2">Siderophore biosynthesis; mycobactin biosynthesis.</text>
</comment>
<evidence type="ECO:0000256" key="5">
    <source>
        <dbReference type="ARBA" id="ARBA00031122"/>
    </source>
</evidence>
<dbReference type="RefSeq" id="WP_044440798.1">
    <property type="nucleotide sequence ID" value="NZ_JYFC01000003.1"/>
</dbReference>
<dbReference type="EMBL" id="JYFC01000003">
    <property type="protein sequence ID" value="KJC64425.1"/>
    <property type="molecule type" value="Genomic_DNA"/>
</dbReference>
<comment type="function">
    <text evidence="1">Acyltransferase required for the direct transfer of medium- to long-chain fatty acyl moieties from a carrier protein (MbtL) on to the epsilon-amino group of lysine residue in the mycobactin core.</text>
</comment>
<dbReference type="SUPFAM" id="SSF55729">
    <property type="entry name" value="Acyl-CoA N-acyltransferases (Nat)"/>
    <property type="match status" value="1"/>
</dbReference>
<dbReference type="PANTHER" id="PTHR34384:SF6">
    <property type="entry name" value="STAPHYLOFERRIN B SYNTHASE"/>
    <property type="match status" value="1"/>
</dbReference>
<dbReference type="SMART" id="SM01006">
    <property type="entry name" value="AlcB"/>
    <property type="match status" value="1"/>
</dbReference>
<sequence>MTPTPSFSITLEPVDASSAAEILHPWLADPRARFWGMTDATHEDVRSYLDELDADPRQSGWLGRVDGHVAFYVETYEPSLLLPSELFTAQPGDIGMHLLVSPPRTDTVGGYTSAIMQKVVQFCLDENGLGRTRIVVEPDIRNTSILAKNAAAGFRFLGEIDLETDQGYKRAALSVCTRADFAASPLGQWESPMPHLRPDIAAEVHRHLVAKAISEFAHERLISPVLGADGAWQLDAGASCYSFRADVLSLEHWVIDEASLQRRQNDASGRLDVLELIVELQSALAIPDELLSVYLEELSSTFAGAAAKRSRARRGEQRSSTELLQADFQQVEAAMTEGHPGFLANNGRIGFSLTDYRRYAPENGQRVRLMWVAAAREHAHLALGDGLDEDRHHAAVLTADERRAFTTRLADAGHDPEAFHFLPMHPWQAEHRLPITFAPDIARGNLVPLGFTADEFQPQQSIRTFFNLTRNGAPYVKVALGIQNMGFVRGLSPAYMRDTPAINDWVAGLVSSDAVFASVGFRVLRERAALGYSGDVYHRTAHTNPHQKMLAALWRENPVPLLEPGERVITMASLVHRDHEGHSHIGALIRASGQTSAEWVKAYLRAYLYPLVHALLAYDLAFMPHGENLILRIRDHAVAGVFMKDIGEEVSVLGPQALSPEISRIKAEVSDREKALAIFTDVFDGVLRHIAGILDADSLLPADEFWRLVASCLDDYESDQPETARGLSGFLDLRTRTFAHSCLNRLQLRNTLQMVDLANQSESLLYAGEILNPVARS</sequence>
<protein>
    <recommendedName>
        <fullName evidence="4">Lysine N-acyltransferase MbtK</fullName>
    </recommendedName>
    <alternativeName>
        <fullName evidence="5">Mycobactin synthase protein K</fullName>
    </alternativeName>
</protein>
<dbReference type="InterPro" id="IPR016181">
    <property type="entry name" value="Acyl_CoA_acyltransferase"/>
</dbReference>
<name>A0ABR5CFJ0_9MICO</name>
<dbReference type="Gene3D" id="6.10.250.3370">
    <property type="match status" value="1"/>
</dbReference>
<evidence type="ECO:0000256" key="2">
    <source>
        <dbReference type="ARBA" id="ARBA00005102"/>
    </source>
</evidence>
<evidence type="ECO:0000256" key="3">
    <source>
        <dbReference type="ARBA" id="ARBA00007832"/>
    </source>
</evidence>
<reference evidence="7 8" key="1">
    <citation type="journal article" date="2001" name="Int. J. Syst. Evol. Microbiol.">
        <title>Agreia bicolorata gen. nov., sp. nov., to accommodate actinobacteria isolated from narrow reed grass infected by the nematode Heteroanguina graminophila.</title>
        <authorList>
            <person name="Evtushenko L.I."/>
            <person name="Dorofeeva L.V."/>
            <person name="Dobrovolskaya T.G."/>
            <person name="Streshinskaya G.M."/>
            <person name="Subbotin S.A."/>
            <person name="Tiedje J.M."/>
        </authorList>
    </citation>
    <scope>NUCLEOTIDE SEQUENCE [LARGE SCALE GENOMIC DNA]</scope>
    <source>
        <strain evidence="7 8">VKM Ac-1804</strain>
    </source>
</reference>
<evidence type="ECO:0000259" key="6">
    <source>
        <dbReference type="SMART" id="SM01006"/>
    </source>
</evidence>
<dbReference type="InterPro" id="IPR019432">
    <property type="entry name" value="Acyltransferase_MbtK/IucB-like"/>
</dbReference>
<dbReference type="Gene3D" id="3.40.630.30">
    <property type="match status" value="1"/>
</dbReference>
<organism evidence="7 8">
    <name type="scientific">Agreia bicolorata</name>
    <dbReference type="NCBI Taxonomy" id="110935"/>
    <lineage>
        <taxon>Bacteria</taxon>
        <taxon>Bacillati</taxon>
        <taxon>Actinomycetota</taxon>
        <taxon>Actinomycetes</taxon>
        <taxon>Micrococcales</taxon>
        <taxon>Microbacteriaceae</taxon>
        <taxon>Agreia</taxon>
    </lineage>
</organism>
<accession>A0ABR5CFJ0</accession>
<dbReference type="InterPro" id="IPR022770">
    <property type="entry name" value="IucA/IucC-like_C"/>
</dbReference>
<gene>
    <name evidence="7" type="ORF">TZ00_08350</name>
</gene>
<dbReference type="Gene3D" id="1.10.510.40">
    <property type="match status" value="1"/>
</dbReference>
<comment type="similarity">
    <text evidence="3">Belongs to the IucA/IucC family.</text>
</comment>
<dbReference type="Pfam" id="PF13523">
    <property type="entry name" value="Acetyltransf_8"/>
    <property type="match status" value="1"/>
</dbReference>
<evidence type="ECO:0000313" key="8">
    <source>
        <dbReference type="Proteomes" id="UP000032503"/>
    </source>
</evidence>
<dbReference type="Gene3D" id="3.30.310.280">
    <property type="match status" value="1"/>
</dbReference>
<dbReference type="Pfam" id="PF04183">
    <property type="entry name" value="IucA_IucC"/>
    <property type="match status" value="1"/>
</dbReference>
<dbReference type="Pfam" id="PF06276">
    <property type="entry name" value="FhuF"/>
    <property type="match status" value="1"/>
</dbReference>